<comment type="similarity">
    <text evidence="1 7 8">Belongs to the universal ribosomal protein uL22 family.</text>
</comment>
<dbReference type="NCBIfam" id="TIGR01044">
    <property type="entry name" value="rplV_bact"/>
    <property type="match status" value="1"/>
</dbReference>
<reference evidence="13" key="1">
    <citation type="submission" date="2017-09" db="EMBL/GenBank/DDBJ databases">
        <title>Depth-based differentiation of microbial function through sediment-hosted aquifers and enrichment of novel symbionts in the deep terrestrial subsurface.</title>
        <authorList>
            <person name="Probst A.J."/>
            <person name="Ladd B."/>
            <person name="Jarett J.K."/>
            <person name="Geller-Mcgrath D.E."/>
            <person name="Sieber C.M.K."/>
            <person name="Emerson J.B."/>
            <person name="Anantharaman K."/>
            <person name="Thomas B.C."/>
            <person name="Malmstrom R."/>
            <person name="Stieglmeier M."/>
            <person name="Klingl A."/>
            <person name="Woyke T."/>
            <person name="Ryan C.M."/>
            <person name="Banfield J.F."/>
        </authorList>
    </citation>
    <scope>NUCLEOTIDE SEQUENCE [LARGE SCALE GENOMIC DNA]</scope>
</reference>
<feature type="compositionally biased region" description="Basic residues" evidence="11">
    <location>
        <begin position="141"/>
        <end position="159"/>
    </location>
</feature>
<dbReference type="GO" id="GO:0003735">
    <property type="term" value="F:structural constituent of ribosome"/>
    <property type="evidence" value="ECO:0007669"/>
    <property type="project" value="InterPro"/>
</dbReference>
<comment type="function">
    <text evidence="7">The globular domain of the protein is located near the polypeptide exit tunnel on the outside of the subunit, while an extended beta-hairpin is found that lines the wall of the exit tunnel in the center of the 70S ribosome.</text>
</comment>
<evidence type="ECO:0000256" key="6">
    <source>
        <dbReference type="ARBA" id="ARBA00035207"/>
    </source>
</evidence>
<comment type="subunit">
    <text evidence="7 9">Part of the 50S ribosomal subunit.</text>
</comment>
<dbReference type="GO" id="GO:0015934">
    <property type="term" value="C:large ribosomal subunit"/>
    <property type="evidence" value="ECO:0007669"/>
    <property type="project" value="InterPro"/>
</dbReference>
<evidence type="ECO:0000256" key="8">
    <source>
        <dbReference type="RuleBase" id="RU004005"/>
    </source>
</evidence>
<evidence type="ECO:0000313" key="13">
    <source>
        <dbReference type="Proteomes" id="UP000236946"/>
    </source>
</evidence>
<dbReference type="PANTHER" id="PTHR13501">
    <property type="entry name" value="CHLOROPLAST 50S RIBOSOMAL PROTEIN L22-RELATED"/>
    <property type="match status" value="1"/>
</dbReference>
<keyword evidence="2 7" id="KW-0699">rRNA-binding</keyword>
<dbReference type="InterPro" id="IPR005727">
    <property type="entry name" value="Ribosomal_uL22_bac/chlpt-type"/>
</dbReference>
<name>A0A2H9T248_9BACT</name>
<proteinExistence type="inferred from homology"/>
<evidence type="ECO:0000256" key="4">
    <source>
        <dbReference type="ARBA" id="ARBA00022980"/>
    </source>
</evidence>
<comment type="function">
    <text evidence="7 10">This protein binds specifically to 23S rRNA; its binding is stimulated by other ribosomal proteins, e.g., L4, L17, and L20. It is important during the early stages of 50S assembly. It makes multiple contacts with different domains of the 23S rRNA in the assembled 50S subunit and ribosome.</text>
</comment>
<evidence type="ECO:0000256" key="11">
    <source>
        <dbReference type="SAM" id="MobiDB-lite"/>
    </source>
</evidence>
<dbReference type="Gene3D" id="3.90.470.10">
    <property type="entry name" value="Ribosomal protein L22/L17"/>
    <property type="match status" value="1"/>
</dbReference>
<evidence type="ECO:0000313" key="12">
    <source>
        <dbReference type="EMBL" id="PJE69778.1"/>
    </source>
</evidence>
<feature type="region of interest" description="Disordered" evidence="11">
    <location>
        <begin position="116"/>
        <end position="175"/>
    </location>
</feature>
<evidence type="ECO:0000256" key="5">
    <source>
        <dbReference type="ARBA" id="ARBA00023274"/>
    </source>
</evidence>
<dbReference type="GO" id="GO:0019843">
    <property type="term" value="F:rRNA binding"/>
    <property type="evidence" value="ECO:0007669"/>
    <property type="project" value="UniProtKB-UniRule"/>
</dbReference>
<accession>A0A2H9T248</accession>
<gene>
    <name evidence="7" type="primary">rplV</name>
    <name evidence="12" type="ORF">COU98_00130</name>
</gene>
<dbReference type="SUPFAM" id="SSF54843">
    <property type="entry name" value="Ribosomal protein L22"/>
    <property type="match status" value="1"/>
</dbReference>
<dbReference type="InterPro" id="IPR047867">
    <property type="entry name" value="Ribosomal_uL22_bac/org-type"/>
</dbReference>
<dbReference type="InterPro" id="IPR001063">
    <property type="entry name" value="Ribosomal_uL22"/>
</dbReference>
<feature type="compositionally biased region" description="Basic and acidic residues" evidence="11">
    <location>
        <begin position="116"/>
        <end position="140"/>
    </location>
</feature>
<dbReference type="Pfam" id="PF00237">
    <property type="entry name" value="Ribosomal_L22"/>
    <property type="match status" value="1"/>
</dbReference>
<keyword evidence="3 7" id="KW-0694">RNA-binding</keyword>
<keyword evidence="5 7" id="KW-0687">Ribonucleoprotein</keyword>
<dbReference type="EMBL" id="PFEN01000002">
    <property type="protein sequence ID" value="PJE69778.1"/>
    <property type="molecule type" value="Genomic_DNA"/>
</dbReference>
<protein>
    <recommendedName>
        <fullName evidence="6 7">Large ribosomal subunit protein uL22</fullName>
    </recommendedName>
</protein>
<evidence type="ECO:0000256" key="2">
    <source>
        <dbReference type="ARBA" id="ARBA00022730"/>
    </source>
</evidence>
<dbReference type="HAMAP" id="MF_01331_B">
    <property type="entry name" value="Ribosomal_uL22_B"/>
    <property type="match status" value="1"/>
</dbReference>
<evidence type="ECO:0000256" key="10">
    <source>
        <dbReference type="RuleBase" id="RU004008"/>
    </source>
</evidence>
<keyword evidence="4 7" id="KW-0689">Ribosomal protein</keyword>
<dbReference type="CDD" id="cd00336">
    <property type="entry name" value="Ribosomal_L22"/>
    <property type="match status" value="1"/>
</dbReference>
<dbReference type="AlphaFoldDB" id="A0A2H9T248"/>
<sequence>MEVIAKLRYLHITPRKVREVVDLIRGKKVDEAITLLEFLVKKPATPVLKLLKSAAASAQHNFKLDQSSFYISKIFVDEGPKFKRWKPASRGRAATIIKRASHITLVLDEIEKSEKTKEKKPSDVGMKEEKISEKSAEEKRLKKKARKQATFKTEKKIKKHGQEAGPRKMFQRKAF</sequence>
<dbReference type="GO" id="GO:0006412">
    <property type="term" value="P:translation"/>
    <property type="evidence" value="ECO:0007669"/>
    <property type="project" value="UniProtKB-UniRule"/>
</dbReference>
<evidence type="ECO:0000256" key="7">
    <source>
        <dbReference type="HAMAP-Rule" id="MF_01331"/>
    </source>
</evidence>
<dbReference type="InterPro" id="IPR036394">
    <property type="entry name" value="Ribosomal_uL22_sf"/>
</dbReference>
<dbReference type="PANTHER" id="PTHR13501:SF8">
    <property type="entry name" value="LARGE RIBOSOMAL SUBUNIT PROTEIN UL22M"/>
    <property type="match status" value="1"/>
</dbReference>
<dbReference type="Proteomes" id="UP000236946">
    <property type="component" value="Unassembled WGS sequence"/>
</dbReference>
<organism evidence="12 13">
    <name type="scientific">Candidatus Staskawiczbacteria bacterium CG10_big_fil_rev_8_21_14_0_10_38_10</name>
    <dbReference type="NCBI Taxonomy" id="1974891"/>
    <lineage>
        <taxon>Bacteria</taxon>
        <taxon>Candidatus Staskawicziibacteriota</taxon>
    </lineage>
</organism>
<evidence type="ECO:0000256" key="9">
    <source>
        <dbReference type="RuleBase" id="RU004006"/>
    </source>
</evidence>
<comment type="caution">
    <text evidence="12">The sequence shown here is derived from an EMBL/GenBank/DDBJ whole genome shotgun (WGS) entry which is preliminary data.</text>
</comment>
<evidence type="ECO:0000256" key="1">
    <source>
        <dbReference type="ARBA" id="ARBA00009451"/>
    </source>
</evidence>
<evidence type="ECO:0000256" key="3">
    <source>
        <dbReference type="ARBA" id="ARBA00022884"/>
    </source>
</evidence>